<name>A0AAV7LC78_PLEWA</name>
<dbReference type="AlphaFoldDB" id="A0AAV7LC78"/>
<proteinExistence type="predicted"/>
<organism evidence="1 2">
    <name type="scientific">Pleurodeles waltl</name>
    <name type="common">Iberian ribbed newt</name>
    <dbReference type="NCBI Taxonomy" id="8319"/>
    <lineage>
        <taxon>Eukaryota</taxon>
        <taxon>Metazoa</taxon>
        <taxon>Chordata</taxon>
        <taxon>Craniata</taxon>
        <taxon>Vertebrata</taxon>
        <taxon>Euteleostomi</taxon>
        <taxon>Amphibia</taxon>
        <taxon>Batrachia</taxon>
        <taxon>Caudata</taxon>
        <taxon>Salamandroidea</taxon>
        <taxon>Salamandridae</taxon>
        <taxon>Pleurodelinae</taxon>
        <taxon>Pleurodeles</taxon>
    </lineage>
</organism>
<gene>
    <name evidence="1" type="ORF">NDU88_001739</name>
</gene>
<evidence type="ECO:0000313" key="2">
    <source>
        <dbReference type="Proteomes" id="UP001066276"/>
    </source>
</evidence>
<comment type="caution">
    <text evidence="1">The sequence shown here is derived from an EMBL/GenBank/DDBJ whole genome shotgun (WGS) entry which is preliminary data.</text>
</comment>
<keyword evidence="2" id="KW-1185">Reference proteome</keyword>
<accession>A0AAV7LC78</accession>
<reference evidence="1" key="1">
    <citation type="journal article" date="2022" name="bioRxiv">
        <title>Sequencing and chromosome-scale assembly of the giantPleurodeles waltlgenome.</title>
        <authorList>
            <person name="Brown T."/>
            <person name="Elewa A."/>
            <person name="Iarovenko S."/>
            <person name="Subramanian E."/>
            <person name="Araus A.J."/>
            <person name="Petzold A."/>
            <person name="Susuki M."/>
            <person name="Suzuki K.-i.T."/>
            <person name="Hayashi T."/>
            <person name="Toyoda A."/>
            <person name="Oliveira C."/>
            <person name="Osipova E."/>
            <person name="Leigh N.D."/>
            <person name="Simon A."/>
            <person name="Yun M.H."/>
        </authorList>
    </citation>
    <scope>NUCLEOTIDE SEQUENCE</scope>
    <source>
        <strain evidence="1">20211129_DDA</strain>
        <tissue evidence="1">Liver</tissue>
    </source>
</reference>
<evidence type="ECO:0000313" key="1">
    <source>
        <dbReference type="EMBL" id="KAJ1088582.1"/>
    </source>
</evidence>
<dbReference type="Proteomes" id="UP001066276">
    <property type="component" value="Chromosome 11"/>
</dbReference>
<protein>
    <submittedName>
        <fullName evidence="1">Uncharacterized protein</fullName>
    </submittedName>
</protein>
<sequence>MLVMHRYILGNDLGYLRFQLFSKPPVAGVEPLQAAECGTQEQRGAERARGIASYMPSGALDCWEAIWGLPDPIRSSPEPETRQLRLAEQKVQNGEELLLLPHPEPVGHLGIQACCLEKPSKSVVPATGYCKWIKAVGQ</sequence>
<dbReference type="EMBL" id="JANPWB010000015">
    <property type="protein sequence ID" value="KAJ1088582.1"/>
    <property type="molecule type" value="Genomic_DNA"/>
</dbReference>